<dbReference type="PANTHER" id="PTHR30474:SF1">
    <property type="entry name" value="PEPTIDOGLYCAN GLYCOSYLTRANSFERASE MRDB"/>
    <property type="match status" value="1"/>
</dbReference>
<feature type="transmembrane region" description="Helical" evidence="6">
    <location>
        <begin position="56"/>
        <end position="76"/>
    </location>
</feature>
<feature type="transmembrane region" description="Helical" evidence="6">
    <location>
        <begin position="28"/>
        <end position="50"/>
    </location>
</feature>
<evidence type="ECO:0000313" key="8">
    <source>
        <dbReference type="Proteomes" id="UP001481872"/>
    </source>
</evidence>
<dbReference type="EMBL" id="JBBNPS010000028">
    <property type="protein sequence ID" value="MEQ3354197.1"/>
    <property type="molecule type" value="Genomic_DNA"/>
</dbReference>
<feature type="transmembrane region" description="Helical" evidence="6">
    <location>
        <begin position="284"/>
        <end position="303"/>
    </location>
</feature>
<keyword evidence="2 6" id="KW-0812">Transmembrane</keyword>
<sequence length="413" mass="46722">MFHRKLFEKVKPFFIRISPGKRDVDRSLIIIVAAITIMGFVALSSATLSYGNRPFLMKQGIATLLGVAIAAGLMLLDYRIWRTYYPFLYGLSVLLLAATLLFGHGDTTWGSKSWLAIGPVNFQPAEFVKIFLVISFAFYLEKHGDRINEPKELLKALAFAGFPVGLIMLQPDFGTAMVFLFFIAVMLFFCDLDWKYIFGAMGAGFLSLPIFYARLDDYQKDRILNFLKPDANTSGSGYQAYEGRVAIGDGRLFGRGLYRGPQTQYNFIPTKETDFIFPVLVEELGFLGGALLLVLYALLFYRLLSLAKLAKDKGGQLMIFGFLSVLFIHIWENMGMTLGLMPVTGIPLPFISYGGTFQMVNLAMIGLCLSVRYHRYGTHGVDHMPAFFTALGDRMEDIRSRQWQKERMKRWRS</sequence>
<comment type="subcellular location">
    <subcellularLocation>
        <location evidence="1">Membrane</location>
        <topology evidence="1">Multi-pass membrane protein</topology>
    </subcellularLocation>
</comment>
<organism evidence="7 8">
    <name type="scientific">Aedoeadaptatus acetigenes</name>
    <dbReference type="NCBI Taxonomy" id="2981723"/>
    <lineage>
        <taxon>Bacteria</taxon>
        <taxon>Bacillati</taxon>
        <taxon>Bacillota</taxon>
        <taxon>Tissierellia</taxon>
        <taxon>Tissierellales</taxon>
        <taxon>Peptoniphilaceae</taxon>
        <taxon>Aedoeadaptatus</taxon>
    </lineage>
</organism>
<keyword evidence="8" id="KW-1185">Reference proteome</keyword>
<dbReference type="PANTHER" id="PTHR30474">
    <property type="entry name" value="CELL CYCLE PROTEIN"/>
    <property type="match status" value="1"/>
</dbReference>
<dbReference type="NCBIfam" id="TIGR02210">
    <property type="entry name" value="rodA_shape"/>
    <property type="match status" value="1"/>
</dbReference>
<reference evidence="7 8" key="1">
    <citation type="submission" date="2024-04" db="EMBL/GenBank/DDBJ databases">
        <title>Human intestinal bacterial collection.</title>
        <authorList>
            <person name="Pauvert C."/>
            <person name="Hitch T.C.A."/>
            <person name="Clavel T."/>
        </authorList>
    </citation>
    <scope>NUCLEOTIDE SEQUENCE [LARGE SCALE GENOMIC DNA]</scope>
    <source>
        <strain evidence="7 8">CLA-SR-H026</strain>
    </source>
</reference>
<dbReference type="RefSeq" id="WP_148472074.1">
    <property type="nucleotide sequence ID" value="NZ_JAOQJD010000003.1"/>
</dbReference>
<keyword evidence="4 6" id="KW-1133">Transmembrane helix</keyword>
<evidence type="ECO:0000256" key="5">
    <source>
        <dbReference type="ARBA" id="ARBA00023136"/>
    </source>
</evidence>
<keyword evidence="5 6" id="KW-0472">Membrane</keyword>
<evidence type="ECO:0000313" key="7">
    <source>
        <dbReference type="EMBL" id="MEQ3354197.1"/>
    </source>
</evidence>
<name>A0ABV1J8Q7_9FIRM</name>
<dbReference type="InterPro" id="IPR011923">
    <property type="entry name" value="RodA/MrdB"/>
</dbReference>
<evidence type="ECO:0000256" key="3">
    <source>
        <dbReference type="ARBA" id="ARBA00022960"/>
    </source>
</evidence>
<feature type="transmembrane region" description="Helical" evidence="6">
    <location>
        <begin position="351"/>
        <end position="371"/>
    </location>
</feature>
<dbReference type="Pfam" id="PF01098">
    <property type="entry name" value="FTSW_RODA_SPOVE"/>
    <property type="match status" value="1"/>
</dbReference>
<accession>A0ABV1J8Q7</accession>
<dbReference type="Proteomes" id="UP001481872">
    <property type="component" value="Unassembled WGS sequence"/>
</dbReference>
<feature type="transmembrane region" description="Helical" evidence="6">
    <location>
        <begin position="83"/>
        <end position="102"/>
    </location>
</feature>
<evidence type="ECO:0000256" key="1">
    <source>
        <dbReference type="ARBA" id="ARBA00004141"/>
    </source>
</evidence>
<feature type="transmembrane region" description="Helical" evidence="6">
    <location>
        <begin position="197"/>
        <end position="215"/>
    </location>
</feature>
<keyword evidence="3" id="KW-0133">Cell shape</keyword>
<gene>
    <name evidence="7" type="primary">rodA</name>
    <name evidence="7" type="ORF">AAA081_07825</name>
</gene>
<feature type="transmembrane region" description="Helical" evidence="6">
    <location>
        <begin position="174"/>
        <end position="190"/>
    </location>
</feature>
<evidence type="ECO:0000256" key="4">
    <source>
        <dbReference type="ARBA" id="ARBA00022989"/>
    </source>
</evidence>
<evidence type="ECO:0000256" key="2">
    <source>
        <dbReference type="ARBA" id="ARBA00022692"/>
    </source>
</evidence>
<protein>
    <submittedName>
        <fullName evidence="7">Rod shape-determining protein RodA</fullName>
    </submittedName>
</protein>
<feature type="transmembrane region" description="Helical" evidence="6">
    <location>
        <begin position="315"/>
        <end position="331"/>
    </location>
</feature>
<comment type="caution">
    <text evidence="7">The sequence shown here is derived from an EMBL/GenBank/DDBJ whole genome shotgun (WGS) entry which is preliminary data.</text>
</comment>
<dbReference type="InterPro" id="IPR001182">
    <property type="entry name" value="FtsW/RodA"/>
</dbReference>
<evidence type="ECO:0000256" key="6">
    <source>
        <dbReference type="SAM" id="Phobius"/>
    </source>
</evidence>
<proteinExistence type="predicted"/>